<accession>A0A398B6X1</accession>
<evidence type="ECO:0000313" key="3">
    <source>
        <dbReference type="Proteomes" id="UP000265816"/>
    </source>
</evidence>
<dbReference type="RefSeq" id="WP_119113071.1">
    <property type="nucleotide sequence ID" value="NZ_CBCSEO010000001.1"/>
</dbReference>
<comment type="caution">
    <text evidence="2">The sequence shown here is derived from an EMBL/GenBank/DDBJ whole genome shotgun (WGS) entry which is preliminary data.</text>
</comment>
<reference evidence="2 3" key="1">
    <citation type="submission" date="2018-08" db="EMBL/GenBank/DDBJ databases">
        <title>Bacillus jemisoniae sp. nov., Bacillus chryseoplanitiae sp. nov., Bacillus resnikiae sp. nov., and Bacillus frankliniae sp. nov., isolated from Viking spacecraft and associated surfaces.</title>
        <authorList>
            <person name="Seuylemezian A."/>
            <person name="Vaishampayan P."/>
        </authorList>
    </citation>
    <scope>NUCLEOTIDE SEQUENCE [LARGE SCALE GENOMIC DNA]</scope>
    <source>
        <strain evidence="2 3">JJ-247</strain>
    </source>
</reference>
<dbReference type="InterPro" id="IPR038144">
    <property type="entry name" value="IPI"/>
</dbReference>
<dbReference type="Pfam" id="PF12690">
    <property type="entry name" value="BsuPI"/>
    <property type="match status" value="1"/>
</dbReference>
<dbReference type="OrthoDB" id="1357684at2"/>
<keyword evidence="3" id="KW-1185">Reference proteome</keyword>
<dbReference type="Gene3D" id="2.60.40.2360">
    <property type="entry name" value="Intracellular proteinase inhibitor BsuPI"/>
    <property type="match status" value="1"/>
</dbReference>
<feature type="domain" description="Intracellular proteinase inhibitor BsuPI" evidence="1">
    <location>
        <begin position="41"/>
        <end position="135"/>
    </location>
</feature>
<dbReference type="Proteomes" id="UP000265816">
    <property type="component" value="Unassembled WGS sequence"/>
</dbReference>
<dbReference type="EMBL" id="QWVT01000019">
    <property type="protein sequence ID" value="RID84568.1"/>
    <property type="molecule type" value="Genomic_DNA"/>
</dbReference>
<name>A0A398B6X1_9BACI</name>
<dbReference type="AlphaFoldDB" id="A0A398B6X1"/>
<protein>
    <recommendedName>
        <fullName evidence="1">Intracellular proteinase inhibitor BsuPI domain-containing protein</fullName>
    </recommendedName>
</protein>
<gene>
    <name evidence="2" type="ORF">D1970_11775</name>
</gene>
<organism evidence="2 3">
    <name type="scientific">Mesobacillus zeae</name>
    <dbReference type="NCBI Taxonomy" id="1917180"/>
    <lineage>
        <taxon>Bacteria</taxon>
        <taxon>Bacillati</taxon>
        <taxon>Bacillota</taxon>
        <taxon>Bacilli</taxon>
        <taxon>Bacillales</taxon>
        <taxon>Bacillaceae</taxon>
        <taxon>Mesobacillus</taxon>
    </lineage>
</organism>
<evidence type="ECO:0000313" key="2">
    <source>
        <dbReference type="EMBL" id="RID84568.1"/>
    </source>
</evidence>
<evidence type="ECO:0000259" key="1">
    <source>
        <dbReference type="Pfam" id="PF12690"/>
    </source>
</evidence>
<dbReference type="InterPro" id="IPR020481">
    <property type="entry name" value="Intracell_prot_inh_BsuPI"/>
</dbReference>
<proteinExistence type="predicted"/>
<sequence>MRIIYPILCLLLAVGAPLLVNGAERGRELAGDAHFSVEPTAGPGRATFDLILKNDSNEALVFEFPTSQHYEITVSDPEGNVVYRYSEGKAFAQVIKNLMLQPGQKVTWKESWDYRYKGKRVKAGDWTVKATLKARVVGGQSQQKLEDSKSLYIPPENHVFKKILTSGSGGSYKVTGLIRNGGEFFYSVEDGHKEYLPETKIAAGKSNRHWEPFSIRVNIPEEKLPGNGVLILNLYERKGEGRVMKQIWPVTLQDFN</sequence>